<evidence type="ECO:0000313" key="2">
    <source>
        <dbReference type="Proteomes" id="UP001159364"/>
    </source>
</evidence>
<proteinExistence type="predicted"/>
<name>A0AAV8U3I9_9ROSI</name>
<accession>A0AAV8U3I9</accession>
<reference evidence="1 2" key="1">
    <citation type="submission" date="2021-09" db="EMBL/GenBank/DDBJ databases">
        <title>Genomic insights and catalytic innovation underlie evolution of tropane alkaloids biosynthesis.</title>
        <authorList>
            <person name="Wang Y.-J."/>
            <person name="Tian T."/>
            <person name="Huang J.-P."/>
            <person name="Huang S.-X."/>
        </authorList>
    </citation>
    <scope>NUCLEOTIDE SEQUENCE [LARGE SCALE GENOMIC DNA]</scope>
    <source>
        <strain evidence="1">KIB-2018</strain>
        <tissue evidence="1">Leaf</tissue>
    </source>
</reference>
<dbReference type="EMBL" id="JAIWQS010000001">
    <property type="protein sequence ID" value="KAJ8773773.1"/>
    <property type="molecule type" value="Genomic_DNA"/>
</dbReference>
<gene>
    <name evidence="1" type="ORF">K2173_006423</name>
</gene>
<dbReference type="Pfam" id="PF07891">
    <property type="entry name" value="DUF1666"/>
    <property type="match status" value="1"/>
</dbReference>
<keyword evidence="2" id="KW-1185">Reference proteome</keyword>
<dbReference type="Proteomes" id="UP001159364">
    <property type="component" value="Linkage Group LG01"/>
</dbReference>
<sequence>MFNEVTGHDKAKLETWYVDDSKKRSLKPNSFSDVHSSADFSKEHKAVIKQLKLELRSATEGGLPTILEEPETEELETPKVVSKLKPLKIAEHIEHLMEEIQKVYKSYSDRIRKLDAIKIQTMHAYGLFELKDAIQSYTVRKSSIATIKSAILQNLRPYKQRTAAVDPTKKVIADMDRDFEMVYVGHVCLSWEILHWQYCKLRELQIYDSQGPYHYNQVAGEFQFFQALVESFVENEPFQGPRVQNYVKNRCVLQSLLQVPLIKDDDVMGLGKRGDEGDTISIETLVDIIEGSLLAFWEFLRVDKVRSNVALEDRHHFQDLINPELLVEIQINLQKKEKTIRDILRIRNCIVKKFQKSQHDQLHQSLLLAQVNLKLVSRVQTNNRSTIMVS</sequence>
<dbReference type="InterPro" id="IPR012870">
    <property type="entry name" value="DUF1666"/>
</dbReference>
<dbReference type="PANTHER" id="PTHR46741:SF4">
    <property type="entry name" value="FINGER FYVE DOMAIN PROTEIN, PUTATIVE (DUF1666)-RELATED"/>
    <property type="match status" value="1"/>
</dbReference>
<dbReference type="PANTHER" id="PTHR46741">
    <property type="entry name" value="OS09G0413600 PROTEIN"/>
    <property type="match status" value="1"/>
</dbReference>
<comment type="caution">
    <text evidence="1">The sequence shown here is derived from an EMBL/GenBank/DDBJ whole genome shotgun (WGS) entry which is preliminary data.</text>
</comment>
<evidence type="ECO:0000313" key="1">
    <source>
        <dbReference type="EMBL" id="KAJ8773773.1"/>
    </source>
</evidence>
<protein>
    <submittedName>
        <fullName evidence="1">Uncharacterized protein</fullName>
    </submittedName>
</protein>
<organism evidence="1 2">
    <name type="scientific">Erythroxylum novogranatense</name>
    <dbReference type="NCBI Taxonomy" id="1862640"/>
    <lineage>
        <taxon>Eukaryota</taxon>
        <taxon>Viridiplantae</taxon>
        <taxon>Streptophyta</taxon>
        <taxon>Embryophyta</taxon>
        <taxon>Tracheophyta</taxon>
        <taxon>Spermatophyta</taxon>
        <taxon>Magnoliopsida</taxon>
        <taxon>eudicotyledons</taxon>
        <taxon>Gunneridae</taxon>
        <taxon>Pentapetalae</taxon>
        <taxon>rosids</taxon>
        <taxon>fabids</taxon>
        <taxon>Malpighiales</taxon>
        <taxon>Erythroxylaceae</taxon>
        <taxon>Erythroxylum</taxon>
    </lineage>
</organism>
<dbReference type="AlphaFoldDB" id="A0AAV8U3I9"/>